<keyword evidence="10" id="KW-1185">Reference proteome</keyword>
<feature type="compositionally biased region" description="Basic and acidic residues" evidence="7">
    <location>
        <begin position="567"/>
        <end position="593"/>
    </location>
</feature>
<evidence type="ECO:0000313" key="10">
    <source>
        <dbReference type="Proteomes" id="UP000825729"/>
    </source>
</evidence>
<dbReference type="GO" id="GO:0016705">
    <property type="term" value="F:oxidoreductase activity, acting on paired donors, with incorporation or reduction of molecular oxygen"/>
    <property type="evidence" value="ECO:0007669"/>
    <property type="project" value="UniProtKB-ARBA"/>
</dbReference>
<sequence length="1958" mass="213509">MDEEEKKGGSLKRKSKWNEMKAEADDDEPIGSMFKLKKKRIKSSSPYVGEEKPKSGDMDSGEMGDTLASFRKKLKAPKAVRADRSGTPKPLNGTSPSNQVEPSVQSVRKLKEENLGSGESLANSSDDNMTDSLSVFVKKVHSGSSKKSRPSQPKKRCSGSAARLDHVHGNASQDLLRVVVVNTSSVSGREENEEEVGRSGSGLAGNSDLRQNGMISGMDEEQSKPMPYEGKLGVWVSGDSVQSVGSQPIPTKEPLEHGDINLDRMIDEETERFKPRTSGKFHATYTALVDKSPCSPALKVANEKNRTGCDGLVVVSNKNIKKCSLDHDENLECNNIVNTTLGQKMLEEFSVDVPDVHVTDRTTVTVSSLDGRGNGPVEETLEENFLDIKKEVKTCSEKTAKAFHAELEYPDPTSVTSKSEEAAESVEPSDRPSGSIPTLMQEVIGPDDVPIVSSDEFSKYSVISQAKKSCTHKDIVKNGSASISDNGSTQPSTAAVEDCEQPVLEKSSDISVFVKTGKLLAVNNVSVSSSDALKRADLSFNVNKKDLGVMVRASKLQPEAPVGDSLCTKEHKNLGGRDGTRRSSASERKDKKLSASQRNLRKPKKRRHGDMAYEGDSDWEVLLHEQGPFGNNTNVNGDSSVRAKDKSDSPSSQLEEADNGGAAAVAAGLKAHDVGPIEKIKFREVLKRRSGLQEYLECRNMILDLWSKDICRILPLVDCGVTECPSESEPQRASLIRDIYAFLDQSGYINVGIALEKDSTQSNGLSQSKLSDGGKLEEFVGCQVADSLDEVAISTGHIKTTDGISVSNCNRSQNCMKQDIEAAISKKVHICRMKSAETEPGDADIGCENYVAEAFSDLRNLPGFGSGMLLESEKDNGLVDGPVDTEVDSSSAKAAERDSPKFILTGQNPLEMGHVEKLDSKVRGKVIVVGAGPAGLTAARHLQRQGFSVCVLEARDRIGGRVYTDRFSLSVPVDLGASIITGIEADIATERRPDPSSLICAQLGLELTVLNSDCPLYDIMTGQKVPPDLDEALEAEYNSLLDDMVVLVAENGEGAMRMSLEEGLEYALKRRRNALLEVAVKEDSCTVSDVLKGDVLSPMERRVMDWHLANLEYGCAALLKEVSLPYWNQDDVYGGFGGAHCMIKGGYGAVVESLAKGLNIHFNHVVAEVNYGAVDHEGSGEQRRNVKVSTLNGEEFDGDAVLITVPLGCLKANTVNFSPALPEWKQFSIQRLGFGVLNKVVLEFPSVFWDDTVDYFGATAEETERRGQCFMFWNVKKTVGAPVLIALVVGKAAIDGQDMSASEHVGHALMVLRKLFGEDSVPDPVASVVTNWGRDPFTRGAYSYVAVGASGEDYDILGRPVENCLFFAGEATCKEHPDTVGGAMMSGLREAVRIMDILSIGKDYTAEAEAMEADQKHSDSERNEVRDMAKRLEAIEISNAMCKSSLDGTQRLLTKEAFLEEMFFNAKTTGGRLLLAKEMLSLPADAVKSFAGTKEGLKILNSWILDSMGKDGTQLLRHCVRLLVLVSTDLLAIRFSGIGRTVKEKVCVHTSRDIRAIASQLVNVWFEVFRKNKAANGWSKLPKQTTTSDSSKIKSKDLSSGSHSPSNTNNKKVDVKSVKLDIVTDSKSEVNSTNSDRAPLSWDSKAEQTMMVSEEEAAAIAAAEAARVAAIAAAQAYASAEAKFSALRELPKIPSFHKFARREQYAQMDESDIRRRWSGGISGRQDCLSEIDSRNCRVRNWSVDFSATCANLESSRLSGDNYTHPSYSNDPLCNYNLKEHSGESVAVDSSRFTKAWVDSANSGEGKDYHAIEMWRSQAANADAEFYHETMDVRDEEDSTVVSKLPFKDNEGRVGATSASQANKAVVDPRPRGAEVTKQAVVDYVASLLMPLYKARKIDKEGYKSILKKSAAKVMEHTTDAEKMMSVSVFLDFKRKNKIRAFVDKLIERHMAIYPNVKP</sequence>
<accession>A0AAV7E278</accession>
<feature type="region of interest" description="Disordered" evidence="7">
    <location>
        <begin position="1579"/>
        <end position="1611"/>
    </location>
</feature>
<feature type="compositionally biased region" description="Polar residues" evidence="7">
    <location>
        <begin position="629"/>
        <end position="639"/>
    </location>
</feature>
<dbReference type="InterPro" id="IPR006594">
    <property type="entry name" value="LisH"/>
</dbReference>
<dbReference type="SUPFAM" id="SSF54373">
    <property type="entry name" value="FAD-linked reductases, C-terminal domain"/>
    <property type="match status" value="1"/>
</dbReference>
<feature type="compositionally biased region" description="Polar residues" evidence="7">
    <location>
        <begin position="92"/>
        <end position="106"/>
    </location>
</feature>
<evidence type="ECO:0000256" key="4">
    <source>
        <dbReference type="ARBA" id="ARBA00022827"/>
    </source>
</evidence>
<comment type="similarity">
    <text evidence="2">Belongs to the flavin monoamine oxidase family.</text>
</comment>
<dbReference type="InterPro" id="IPR036388">
    <property type="entry name" value="WH-like_DNA-bd_sf"/>
</dbReference>
<dbReference type="Gene3D" id="3.90.660.10">
    <property type="match status" value="1"/>
</dbReference>
<evidence type="ECO:0000256" key="1">
    <source>
        <dbReference type="ARBA" id="ARBA00001974"/>
    </source>
</evidence>
<feature type="region of interest" description="Disordered" evidence="7">
    <location>
        <begin position="626"/>
        <end position="659"/>
    </location>
</feature>
<feature type="region of interest" description="Disordered" evidence="7">
    <location>
        <begin position="1"/>
        <end position="169"/>
    </location>
</feature>
<keyword evidence="6" id="KW-0560">Oxidoreductase</keyword>
<keyword evidence="4" id="KW-0274">FAD</keyword>
<comment type="caution">
    <text evidence="9">The sequence shown here is derived from an EMBL/GenBank/DDBJ whole genome shotgun (WGS) entry which is preliminary data.</text>
</comment>
<dbReference type="PROSITE" id="PS50896">
    <property type="entry name" value="LISH"/>
    <property type="match status" value="1"/>
</dbReference>
<feature type="compositionally biased region" description="Basic residues" evidence="7">
    <location>
        <begin position="138"/>
        <end position="157"/>
    </location>
</feature>
<dbReference type="Pfam" id="PF01593">
    <property type="entry name" value="Amino_oxidase"/>
    <property type="match status" value="1"/>
</dbReference>
<feature type="region of interest" description="Disordered" evidence="7">
    <location>
        <begin position="184"/>
        <end position="212"/>
    </location>
</feature>
<dbReference type="EMBL" id="JAINDJ010000007">
    <property type="protein sequence ID" value="KAG9442909.1"/>
    <property type="molecule type" value="Genomic_DNA"/>
</dbReference>
<dbReference type="Pfam" id="PF04433">
    <property type="entry name" value="SWIRM"/>
    <property type="match status" value="1"/>
</dbReference>
<feature type="domain" description="SWIRM" evidence="8">
    <location>
        <begin position="660"/>
        <end position="760"/>
    </location>
</feature>
<reference evidence="9 10" key="1">
    <citation type="submission" date="2021-07" db="EMBL/GenBank/DDBJ databases">
        <title>The Aristolochia fimbriata genome: insights into angiosperm evolution, floral development and chemical biosynthesis.</title>
        <authorList>
            <person name="Jiao Y."/>
        </authorList>
    </citation>
    <scope>NUCLEOTIDE SEQUENCE [LARGE SCALE GENOMIC DNA]</scope>
    <source>
        <strain evidence="9">IBCAS-2021</strain>
        <tissue evidence="9">Leaf</tissue>
    </source>
</reference>
<dbReference type="PRINTS" id="PR00419">
    <property type="entry name" value="ADXRDTASE"/>
</dbReference>
<dbReference type="PANTHER" id="PTHR10742">
    <property type="entry name" value="FLAVIN MONOAMINE OXIDASE"/>
    <property type="match status" value="1"/>
</dbReference>
<dbReference type="Proteomes" id="UP000825729">
    <property type="component" value="Unassembled WGS sequence"/>
</dbReference>
<evidence type="ECO:0000256" key="5">
    <source>
        <dbReference type="ARBA" id="ARBA00022853"/>
    </source>
</evidence>
<dbReference type="PROSITE" id="PS50934">
    <property type="entry name" value="SWIRM"/>
    <property type="match status" value="1"/>
</dbReference>
<dbReference type="InterPro" id="IPR035441">
    <property type="entry name" value="TFIIS/LEDGF_dom_sf"/>
</dbReference>
<dbReference type="PANTHER" id="PTHR10742:SF410">
    <property type="entry name" value="LYSINE-SPECIFIC HISTONE DEMETHYLASE 2"/>
    <property type="match status" value="1"/>
</dbReference>
<dbReference type="InterPro" id="IPR007526">
    <property type="entry name" value="SWIRM"/>
</dbReference>
<dbReference type="GO" id="GO:0141052">
    <property type="term" value="F:histone H3 demethylase activity"/>
    <property type="evidence" value="ECO:0007669"/>
    <property type="project" value="UniProtKB-ARBA"/>
</dbReference>
<dbReference type="SUPFAM" id="SSF47676">
    <property type="entry name" value="Conserved domain common to transcription factors TFIIS, elongin A, CRSP70"/>
    <property type="match status" value="1"/>
</dbReference>
<evidence type="ECO:0000256" key="6">
    <source>
        <dbReference type="ARBA" id="ARBA00023002"/>
    </source>
</evidence>
<evidence type="ECO:0000259" key="8">
    <source>
        <dbReference type="PROSITE" id="PS50934"/>
    </source>
</evidence>
<name>A0AAV7E278_ARIFI</name>
<gene>
    <name evidence="9" type="ORF">H6P81_018763</name>
</gene>
<protein>
    <recommendedName>
        <fullName evidence="8">SWIRM domain-containing protein</fullName>
    </recommendedName>
</protein>
<organism evidence="9 10">
    <name type="scientific">Aristolochia fimbriata</name>
    <name type="common">White veined hardy Dutchman's pipe vine</name>
    <dbReference type="NCBI Taxonomy" id="158543"/>
    <lineage>
        <taxon>Eukaryota</taxon>
        <taxon>Viridiplantae</taxon>
        <taxon>Streptophyta</taxon>
        <taxon>Embryophyta</taxon>
        <taxon>Tracheophyta</taxon>
        <taxon>Spermatophyta</taxon>
        <taxon>Magnoliopsida</taxon>
        <taxon>Magnoliidae</taxon>
        <taxon>Piperales</taxon>
        <taxon>Aristolochiaceae</taxon>
        <taxon>Aristolochia</taxon>
    </lineage>
</organism>
<dbReference type="InterPro" id="IPR050281">
    <property type="entry name" value="Flavin_monoamine_oxidase"/>
</dbReference>
<dbReference type="InterPro" id="IPR002937">
    <property type="entry name" value="Amino_oxidase"/>
</dbReference>
<dbReference type="InterPro" id="IPR036188">
    <property type="entry name" value="FAD/NAD-bd_sf"/>
</dbReference>
<feature type="region of interest" description="Disordered" evidence="7">
    <location>
        <begin position="411"/>
        <end position="436"/>
    </location>
</feature>
<dbReference type="InterPro" id="IPR009057">
    <property type="entry name" value="Homeodomain-like_sf"/>
</dbReference>
<feature type="compositionally biased region" description="Basic residues" evidence="7">
    <location>
        <begin position="599"/>
        <end position="608"/>
    </location>
</feature>
<dbReference type="Gene3D" id="3.50.50.60">
    <property type="entry name" value="FAD/NAD(P)-binding domain"/>
    <property type="match status" value="1"/>
</dbReference>
<proteinExistence type="inferred from homology"/>
<feature type="region of interest" description="Disordered" evidence="7">
    <location>
        <begin position="1851"/>
        <end position="1870"/>
    </location>
</feature>
<evidence type="ECO:0000256" key="2">
    <source>
        <dbReference type="ARBA" id="ARBA00005995"/>
    </source>
</evidence>
<dbReference type="SUPFAM" id="SSF46689">
    <property type="entry name" value="Homeodomain-like"/>
    <property type="match status" value="1"/>
</dbReference>
<dbReference type="Gene3D" id="1.10.10.10">
    <property type="entry name" value="Winged helix-like DNA-binding domain superfamily/Winged helix DNA-binding domain"/>
    <property type="match status" value="1"/>
</dbReference>
<evidence type="ECO:0000256" key="3">
    <source>
        <dbReference type="ARBA" id="ARBA00022630"/>
    </source>
</evidence>
<keyword evidence="3" id="KW-0285">Flavoprotein</keyword>
<evidence type="ECO:0000313" key="9">
    <source>
        <dbReference type="EMBL" id="KAG9442909.1"/>
    </source>
</evidence>
<dbReference type="SUPFAM" id="SSF51905">
    <property type="entry name" value="FAD/NAD(P)-binding domain"/>
    <property type="match status" value="1"/>
</dbReference>
<feature type="region of interest" description="Disordered" evidence="7">
    <location>
        <begin position="558"/>
        <end position="613"/>
    </location>
</feature>
<keyword evidence="5" id="KW-0156">Chromatin regulator</keyword>
<comment type="cofactor">
    <cofactor evidence="1">
        <name>FAD</name>
        <dbReference type="ChEBI" id="CHEBI:57692"/>
    </cofactor>
</comment>
<evidence type="ECO:0000256" key="7">
    <source>
        <dbReference type="SAM" id="MobiDB-lite"/>
    </source>
</evidence>
<feature type="compositionally biased region" description="Polar residues" evidence="7">
    <location>
        <begin position="120"/>
        <end position="133"/>
    </location>
</feature>